<sequence length="330" mass="36146">MAGEEGEEDHDMHGKLFNMMDVCRNEHEMSVIVSALTHVVSGEPEFGGGGGFVGAPVSSVFIDTVTSVSSSSSTTTTTSALSLRNKRAREMEAVQQFDMKYYLESFGEFGGHAGDSSSFSSSCSSSMVAAAAAAKEQNQEIMQTILQATSSSEETCNKEQVQQERRRYRGVRQRPWGKWAAEIRDPHKATRVWLGTFETAEAAALAYDQAALRFRGNRAKLNFPENVHLYPTPPLPLPSSSSSSFSSSLPHFHTSSLPPPTSLLDQLWNPNPVLTTTATVSSSSSYDDDDGGALFYMQTEQQQQQQHRGGVSFSRRPPWPWSSSFPPPSQ</sequence>
<comment type="caution">
    <text evidence="1">The sequence shown here is derived from an EMBL/GenBank/DDBJ whole genome shotgun (WGS) entry which is preliminary data.</text>
</comment>
<name>A0ACB7VC91_DIOAL</name>
<accession>A0ACB7VC91</accession>
<evidence type="ECO:0000313" key="2">
    <source>
        <dbReference type="Proteomes" id="UP000827976"/>
    </source>
</evidence>
<dbReference type="EMBL" id="CM037020">
    <property type="protein sequence ID" value="KAH7671228.1"/>
    <property type="molecule type" value="Genomic_DNA"/>
</dbReference>
<evidence type="ECO:0000313" key="1">
    <source>
        <dbReference type="EMBL" id="KAH7671228.1"/>
    </source>
</evidence>
<organism evidence="1 2">
    <name type="scientific">Dioscorea alata</name>
    <name type="common">Purple yam</name>
    <dbReference type="NCBI Taxonomy" id="55571"/>
    <lineage>
        <taxon>Eukaryota</taxon>
        <taxon>Viridiplantae</taxon>
        <taxon>Streptophyta</taxon>
        <taxon>Embryophyta</taxon>
        <taxon>Tracheophyta</taxon>
        <taxon>Spermatophyta</taxon>
        <taxon>Magnoliopsida</taxon>
        <taxon>Liliopsida</taxon>
        <taxon>Dioscoreales</taxon>
        <taxon>Dioscoreaceae</taxon>
        <taxon>Dioscorea</taxon>
    </lineage>
</organism>
<keyword evidence="2" id="KW-1185">Reference proteome</keyword>
<proteinExistence type="predicted"/>
<gene>
    <name evidence="1" type="ORF">IHE45_10G079500</name>
</gene>
<reference evidence="2" key="1">
    <citation type="journal article" date="2022" name="Nat. Commun.">
        <title>Chromosome evolution and the genetic basis of agronomically important traits in greater yam.</title>
        <authorList>
            <person name="Bredeson J.V."/>
            <person name="Lyons J.B."/>
            <person name="Oniyinde I.O."/>
            <person name="Okereke N.R."/>
            <person name="Kolade O."/>
            <person name="Nnabue I."/>
            <person name="Nwadili C.O."/>
            <person name="Hribova E."/>
            <person name="Parker M."/>
            <person name="Nwogha J."/>
            <person name="Shu S."/>
            <person name="Carlson J."/>
            <person name="Kariba R."/>
            <person name="Muthemba S."/>
            <person name="Knop K."/>
            <person name="Barton G.J."/>
            <person name="Sherwood A.V."/>
            <person name="Lopez-Montes A."/>
            <person name="Asiedu R."/>
            <person name="Jamnadass R."/>
            <person name="Muchugi A."/>
            <person name="Goodstein D."/>
            <person name="Egesi C.N."/>
            <person name="Featherston J."/>
            <person name="Asfaw A."/>
            <person name="Simpson G.G."/>
            <person name="Dolezel J."/>
            <person name="Hendre P.S."/>
            <person name="Van Deynze A."/>
            <person name="Kumar P.L."/>
            <person name="Obidiegwu J.E."/>
            <person name="Bhattacharjee R."/>
            <person name="Rokhsar D.S."/>
        </authorList>
    </citation>
    <scope>NUCLEOTIDE SEQUENCE [LARGE SCALE GENOMIC DNA]</scope>
    <source>
        <strain evidence="2">cv. TDa95/00328</strain>
    </source>
</reference>
<protein>
    <submittedName>
        <fullName evidence="1">AP2/ERF domain-containing protein</fullName>
    </submittedName>
</protein>
<dbReference type="Proteomes" id="UP000827976">
    <property type="component" value="Chromosome 10"/>
</dbReference>